<feature type="transmembrane region" description="Helical" evidence="2">
    <location>
        <begin position="306"/>
        <end position="333"/>
    </location>
</feature>
<keyword evidence="2" id="KW-0472">Membrane</keyword>
<name>A0ABT4N3C7_GORRU</name>
<feature type="transmembrane region" description="Helical" evidence="2">
    <location>
        <begin position="345"/>
        <end position="363"/>
    </location>
</feature>
<dbReference type="EMBL" id="JAPWIE010000012">
    <property type="protein sequence ID" value="MCZ4553790.1"/>
    <property type="molecule type" value="Genomic_DNA"/>
</dbReference>
<dbReference type="Proteomes" id="UP001067235">
    <property type="component" value="Unassembled WGS sequence"/>
</dbReference>
<protein>
    <submittedName>
        <fullName evidence="3">DUF2079 domain-containing protein</fullName>
    </submittedName>
</protein>
<dbReference type="RefSeq" id="WP_301574494.1">
    <property type="nucleotide sequence ID" value="NZ_JAPWIE010000012.1"/>
</dbReference>
<evidence type="ECO:0000256" key="2">
    <source>
        <dbReference type="SAM" id="Phobius"/>
    </source>
</evidence>
<sequence length="504" mass="54857">MASPTVSDSDDLTPGVVDDTAPAPVDTRAGDNLRVDRRIAARLQLSSWQAPWVVALATFVITAALYIVYAVRRYERLGFTGWDLGIFTQAVKAYSRFEAPMVPLEGTDINLMGDHFQPWIALIGPLYRLFPSPITLLVVQALLFAVAAVPIVRLATKQLGAVIGVLVAIAYGLAWGVAHALAFDFHEIALAVPLMAFSLVALVEQRWRAALLYALPLVFCKEDLGLTVVVLAGVVALRCGPRTYRWAAATAVWGLVWTALAGKVIVPAFSSADYSYGSKFAESPAEGVRELVLGFAAGDARASTAFMLLVITVFLAVRSPIALVAIPTIAWRFWSTNHLYWSDDYHYDAILMPVMFVAMIDALMTLRRRGSSRRVLTGFAAGAAVIAVVLTAGGPLHRLAERDFYTPATAAQAVAALEEQIPAGESVAATNNIAPQLVADHEVTLFPRLDRDRSIPQWIMVDTNTYGMFPTSQQGVRDALSKIENGREYREVGERDGVVLLERR</sequence>
<organism evidence="3 4">
    <name type="scientific">Gordonia rubripertincta</name>
    <name type="common">Rhodococcus corallinus</name>
    <dbReference type="NCBI Taxonomy" id="36822"/>
    <lineage>
        <taxon>Bacteria</taxon>
        <taxon>Bacillati</taxon>
        <taxon>Actinomycetota</taxon>
        <taxon>Actinomycetes</taxon>
        <taxon>Mycobacteriales</taxon>
        <taxon>Gordoniaceae</taxon>
        <taxon>Gordonia</taxon>
    </lineage>
</organism>
<feature type="transmembrane region" description="Helical" evidence="2">
    <location>
        <begin position="375"/>
        <end position="396"/>
    </location>
</feature>
<dbReference type="InterPro" id="IPR018650">
    <property type="entry name" value="STSV1_Orf64"/>
</dbReference>
<gene>
    <name evidence="3" type="ORF">O4213_27635</name>
</gene>
<keyword evidence="4" id="KW-1185">Reference proteome</keyword>
<reference evidence="3" key="1">
    <citation type="submission" date="2022-12" db="EMBL/GenBank/DDBJ databases">
        <authorList>
            <person name="Krivoruchko A.V."/>
            <person name="Elkin A."/>
        </authorList>
    </citation>
    <scope>NUCLEOTIDE SEQUENCE</scope>
    <source>
        <strain evidence="3">IEGM 1388</strain>
    </source>
</reference>
<evidence type="ECO:0000256" key="1">
    <source>
        <dbReference type="SAM" id="MobiDB-lite"/>
    </source>
</evidence>
<feature type="transmembrane region" description="Helical" evidence="2">
    <location>
        <begin position="52"/>
        <end position="71"/>
    </location>
</feature>
<proteinExistence type="predicted"/>
<comment type="caution">
    <text evidence="3">The sequence shown here is derived from an EMBL/GenBank/DDBJ whole genome shotgun (WGS) entry which is preliminary data.</text>
</comment>
<feature type="transmembrane region" description="Helical" evidence="2">
    <location>
        <begin position="188"/>
        <end position="203"/>
    </location>
</feature>
<dbReference type="Pfam" id="PF09852">
    <property type="entry name" value="DUF2079"/>
    <property type="match status" value="1"/>
</dbReference>
<feature type="transmembrane region" description="Helical" evidence="2">
    <location>
        <begin position="210"/>
        <end position="237"/>
    </location>
</feature>
<evidence type="ECO:0000313" key="4">
    <source>
        <dbReference type="Proteomes" id="UP001067235"/>
    </source>
</evidence>
<feature type="transmembrane region" description="Helical" evidence="2">
    <location>
        <begin position="134"/>
        <end position="152"/>
    </location>
</feature>
<feature type="transmembrane region" description="Helical" evidence="2">
    <location>
        <begin position="159"/>
        <end position="182"/>
    </location>
</feature>
<accession>A0ABT4N3C7</accession>
<keyword evidence="2" id="KW-0812">Transmembrane</keyword>
<keyword evidence="2" id="KW-1133">Transmembrane helix</keyword>
<feature type="transmembrane region" description="Helical" evidence="2">
    <location>
        <begin position="243"/>
        <end position="266"/>
    </location>
</feature>
<evidence type="ECO:0000313" key="3">
    <source>
        <dbReference type="EMBL" id="MCZ4553790.1"/>
    </source>
</evidence>
<feature type="region of interest" description="Disordered" evidence="1">
    <location>
        <begin position="1"/>
        <end position="28"/>
    </location>
</feature>